<keyword evidence="2" id="KW-1185">Reference proteome</keyword>
<protein>
    <submittedName>
        <fullName evidence="1">Uncharacterized protein</fullName>
    </submittedName>
</protein>
<evidence type="ECO:0000313" key="1">
    <source>
        <dbReference type="EMBL" id="KAL2621783.1"/>
    </source>
</evidence>
<sequence length="76" mass="8433">MDRISIQPLFTTPAHIMVVEESGSGRVDVDEFFTISDVDHSQFAILWIGSQAASCCQSTSLKEILKEKLPLHLKDA</sequence>
<gene>
    <name evidence="1" type="ORF">R1flu_001988</name>
</gene>
<dbReference type="AlphaFoldDB" id="A0ABD1Y537"/>
<proteinExistence type="predicted"/>
<comment type="caution">
    <text evidence="1">The sequence shown here is derived from an EMBL/GenBank/DDBJ whole genome shotgun (WGS) entry which is preliminary data.</text>
</comment>
<accession>A0ABD1Y537</accession>
<evidence type="ECO:0000313" key="2">
    <source>
        <dbReference type="Proteomes" id="UP001605036"/>
    </source>
</evidence>
<name>A0ABD1Y537_9MARC</name>
<dbReference type="EMBL" id="JBHFFA010000006">
    <property type="protein sequence ID" value="KAL2621783.1"/>
    <property type="molecule type" value="Genomic_DNA"/>
</dbReference>
<organism evidence="1 2">
    <name type="scientific">Riccia fluitans</name>
    <dbReference type="NCBI Taxonomy" id="41844"/>
    <lineage>
        <taxon>Eukaryota</taxon>
        <taxon>Viridiplantae</taxon>
        <taxon>Streptophyta</taxon>
        <taxon>Embryophyta</taxon>
        <taxon>Marchantiophyta</taxon>
        <taxon>Marchantiopsida</taxon>
        <taxon>Marchantiidae</taxon>
        <taxon>Marchantiales</taxon>
        <taxon>Ricciaceae</taxon>
        <taxon>Riccia</taxon>
    </lineage>
</organism>
<reference evidence="1 2" key="1">
    <citation type="submission" date="2024-09" db="EMBL/GenBank/DDBJ databases">
        <title>Chromosome-scale assembly of Riccia fluitans.</title>
        <authorList>
            <person name="Paukszto L."/>
            <person name="Sawicki J."/>
            <person name="Karawczyk K."/>
            <person name="Piernik-Szablinska J."/>
            <person name="Szczecinska M."/>
            <person name="Mazdziarz M."/>
        </authorList>
    </citation>
    <scope>NUCLEOTIDE SEQUENCE [LARGE SCALE GENOMIC DNA]</scope>
    <source>
        <strain evidence="1">Rf_01</strain>
        <tissue evidence="1">Aerial parts of the thallus</tissue>
    </source>
</reference>
<dbReference type="Proteomes" id="UP001605036">
    <property type="component" value="Unassembled WGS sequence"/>
</dbReference>